<evidence type="ECO:0000313" key="3">
    <source>
        <dbReference type="Proteomes" id="UP001357485"/>
    </source>
</evidence>
<reference evidence="2 3" key="1">
    <citation type="submission" date="2023-08" db="EMBL/GenBank/DDBJ databases">
        <title>Black Yeasts Isolated from many extreme environments.</title>
        <authorList>
            <person name="Coleine C."/>
            <person name="Stajich J.E."/>
            <person name="Selbmann L."/>
        </authorList>
    </citation>
    <scope>NUCLEOTIDE SEQUENCE [LARGE SCALE GENOMIC DNA]</scope>
    <source>
        <strain evidence="2 3">CCFEE 536</strain>
    </source>
</reference>
<name>A0ABR0LYS7_9PEZI</name>
<feature type="compositionally biased region" description="Low complexity" evidence="1">
    <location>
        <begin position="70"/>
        <end position="81"/>
    </location>
</feature>
<feature type="region of interest" description="Disordered" evidence="1">
    <location>
        <begin position="1"/>
        <end position="270"/>
    </location>
</feature>
<proteinExistence type="predicted"/>
<feature type="compositionally biased region" description="Polar residues" evidence="1">
    <location>
        <begin position="14"/>
        <end position="24"/>
    </location>
</feature>
<protein>
    <recommendedName>
        <fullName evidence="4">Spindle pole body-associated protein cut12 domain-containing protein</fullName>
    </recommendedName>
</protein>
<evidence type="ECO:0000256" key="1">
    <source>
        <dbReference type="SAM" id="MobiDB-lite"/>
    </source>
</evidence>
<comment type="caution">
    <text evidence="2">The sequence shown here is derived from an EMBL/GenBank/DDBJ whole genome shotgun (WGS) entry which is preliminary data.</text>
</comment>
<feature type="compositionally biased region" description="Basic and acidic residues" evidence="1">
    <location>
        <begin position="375"/>
        <end position="385"/>
    </location>
</feature>
<feature type="compositionally biased region" description="Acidic residues" evidence="1">
    <location>
        <begin position="219"/>
        <end position="230"/>
    </location>
</feature>
<feature type="compositionally biased region" description="Low complexity" evidence="1">
    <location>
        <begin position="135"/>
        <end position="149"/>
    </location>
</feature>
<sequence length="385" mass="41400">LSTKPPLFPRSPTRRTTALMASQDIQKHFKKLRIASPATHRQRVDPLSEEFSDESDNGREDASKPAATNKPSAPAPVAKASRGSIASPFASVAYLDDSEDEPLEVSKKRADKQTSPAPMAEDATKPSSLDKAPVKARASRSSVASPFASIGYLDDSADELSDTSPKRTDRRPSPAPPQRPRTEVADSAARGVKAEKEQVHARRTRSQIASPFAGTQYLEDSDSDSGEEAISDSRKASTHSTTEQPLQELDPDDPGPLSEQSLRVKRVDKLKPAGSGVSWKAFRAQSDSKTALKAAEIEALRASLNQRGKSISFSTHAITDEGKRLPIEVAKSVEEPGTTRGRTRPGPRRVEDAWAASDMGSVEATSSGGESLADSMREAAKRVTY</sequence>
<organism evidence="2 3">
    <name type="scientific">Cryomyces antarcticus</name>
    <dbReference type="NCBI Taxonomy" id="329879"/>
    <lineage>
        <taxon>Eukaryota</taxon>
        <taxon>Fungi</taxon>
        <taxon>Dikarya</taxon>
        <taxon>Ascomycota</taxon>
        <taxon>Pezizomycotina</taxon>
        <taxon>Dothideomycetes</taxon>
        <taxon>Dothideomycetes incertae sedis</taxon>
        <taxon>Cryomyces</taxon>
    </lineage>
</organism>
<accession>A0ABR0LYS7</accession>
<evidence type="ECO:0008006" key="4">
    <source>
        <dbReference type="Google" id="ProtNLM"/>
    </source>
</evidence>
<dbReference type="Proteomes" id="UP001357485">
    <property type="component" value="Unassembled WGS sequence"/>
</dbReference>
<keyword evidence="3" id="KW-1185">Reference proteome</keyword>
<gene>
    <name evidence="2" type="ORF">LTR16_002375</name>
</gene>
<dbReference type="EMBL" id="JAVRRA010008386">
    <property type="protein sequence ID" value="KAK5256796.1"/>
    <property type="molecule type" value="Genomic_DNA"/>
</dbReference>
<feature type="non-terminal residue" evidence="2">
    <location>
        <position position="1"/>
    </location>
</feature>
<evidence type="ECO:0000313" key="2">
    <source>
        <dbReference type="EMBL" id="KAK5256796.1"/>
    </source>
</evidence>
<feature type="region of interest" description="Disordered" evidence="1">
    <location>
        <begin position="332"/>
        <end position="385"/>
    </location>
</feature>